<dbReference type="AlphaFoldDB" id="A0A7W8ILS6"/>
<evidence type="ECO:0000313" key="2">
    <source>
        <dbReference type="Proteomes" id="UP000568106"/>
    </source>
</evidence>
<comment type="caution">
    <text evidence="1">The sequence shown here is derived from an EMBL/GenBank/DDBJ whole genome shotgun (WGS) entry which is preliminary data.</text>
</comment>
<gene>
    <name evidence="1" type="ORF">HDF09_004158</name>
</gene>
<protein>
    <submittedName>
        <fullName evidence="1">Uncharacterized protein</fullName>
    </submittedName>
</protein>
<accession>A0A7W8ILS6</accession>
<name>A0A7W8ILS6_9BACT</name>
<reference evidence="1" key="1">
    <citation type="submission" date="2020-08" db="EMBL/GenBank/DDBJ databases">
        <title>Genomic Encyclopedia of Type Strains, Phase IV (KMG-V): Genome sequencing to study the core and pangenomes of soil and plant-associated prokaryotes.</title>
        <authorList>
            <person name="Whitman W."/>
        </authorList>
    </citation>
    <scope>NUCLEOTIDE SEQUENCE [LARGE SCALE GENOMIC DNA]</scope>
    <source>
        <strain evidence="1">M8UP27</strain>
    </source>
</reference>
<dbReference type="EMBL" id="JACHDY010000009">
    <property type="protein sequence ID" value="MBB5319449.1"/>
    <property type="molecule type" value="Genomic_DNA"/>
</dbReference>
<organism evidence="1 2">
    <name type="scientific">Tunturiibacter empetritectus</name>
    <dbReference type="NCBI Taxonomy" id="3069691"/>
    <lineage>
        <taxon>Bacteria</taxon>
        <taxon>Pseudomonadati</taxon>
        <taxon>Acidobacteriota</taxon>
        <taxon>Terriglobia</taxon>
        <taxon>Terriglobales</taxon>
        <taxon>Acidobacteriaceae</taxon>
        <taxon>Tunturiibacter</taxon>
    </lineage>
</organism>
<proteinExistence type="predicted"/>
<sequence>MMIYGHSSQSCEASTKAKSYFRCQPYTSDTLTGSASLIVRVSLTGGVSESRIGLKAKRLQDLGANC</sequence>
<keyword evidence="2" id="KW-1185">Reference proteome</keyword>
<dbReference type="Proteomes" id="UP000568106">
    <property type="component" value="Unassembled WGS sequence"/>
</dbReference>
<evidence type="ECO:0000313" key="1">
    <source>
        <dbReference type="EMBL" id="MBB5319449.1"/>
    </source>
</evidence>